<gene>
    <name evidence="2" type="ORF">IMSHALPRED_002494</name>
</gene>
<feature type="region of interest" description="Disordered" evidence="1">
    <location>
        <begin position="1"/>
        <end position="31"/>
    </location>
</feature>
<dbReference type="Proteomes" id="UP000664534">
    <property type="component" value="Unassembled WGS sequence"/>
</dbReference>
<evidence type="ECO:0000313" key="3">
    <source>
        <dbReference type="Proteomes" id="UP000664534"/>
    </source>
</evidence>
<reference evidence="2" key="1">
    <citation type="submission" date="2021-03" db="EMBL/GenBank/DDBJ databases">
        <authorList>
            <person name="Tagirdzhanova G."/>
        </authorList>
    </citation>
    <scope>NUCLEOTIDE SEQUENCE</scope>
</reference>
<dbReference type="AlphaFoldDB" id="A0A8H3PIU1"/>
<comment type="caution">
    <text evidence="2">The sequence shown here is derived from an EMBL/GenBank/DDBJ whole genome shotgun (WGS) entry which is preliminary data.</text>
</comment>
<protein>
    <submittedName>
        <fullName evidence="2">Uncharacterized protein</fullName>
    </submittedName>
</protein>
<organism evidence="2 3">
    <name type="scientific">Imshaugia aleurites</name>
    <dbReference type="NCBI Taxonomy" id="172621"/>
    <lineage>
        <taxon>Eukaryota</taxon>
        <taxon>Fungi</taxon>
        <taxon>Dikarya</taxon>
        <taxon>Ascomycota</taxon>
        <taxon>Pezizomycotina</taxon>
        <taxon>Lecanoromycetes</taxon>
        <taxon>OSLEUM clade</taxon>
        <taxon>Lecanoromycetidae</taxon>
        <taxon>Lecanorales</taxon>
        <taxon>Lecanorineae</taxon>
        <taxon>Parmeliaceae</taxon>
        <taxon>Imshaugia</taxon>
    </lineage>
</organism>
<name>A0A8H3PIU1_9LECA</name>
<evidence type="ECO:0000313" key="2">
    <source>
        <dbReference type="EMBL" id="CAF9941255.1"/>
    </source>
</evidence>
<evidence type="ECO:0000256" key="1">
    <source>
        <dbReference type="SAM" id="MobiDB-lite"/>
    </source>
</evidence>
<keyword evidence="3" id="KW-1185">Reference proteome</keyword>
<dbReference type="EMBL" id="CAJPDT010000144">
    <property type="protein sequence ID" value="CAF9941255.1"/>
    <property type="molecule type" value="Genomic_DNA"/>
</dbReference>
<dbReference type="OrthoDB" id="3919993at2759"/>
<accession>A0A8H3PIU1</accession>
<proteinExistence type="predicted"/>
<sequence>MTTISVPKSTAPSTTKTTAKSSSSQKTSSHSSFVKSTTHTSAISTTSSVATPSCVAPVLTPSCTSVVVTTPDTPDGFPYYQCYSGQYVIENTDNGGNDDPTDYPPVTFEYAGMLDMCDAAQLCADNAQATPGVYQSFDLHYLCSAEMWECVAYYDPNDDTSYFDVPDSDALYTFGFEGCC</sequence>